<dbReference type="PANTHER" id="PTHR47967">
    <property type="entry name" value="OS07G0603500 PROTEIN-RELATED"/>
    <property type="match status" value="1"/>
</dbReference>
<keyword evidence="3" id="KW-0378">Hydrolase</keyword>
<dbReference type="GO" id="GO:0005576">
    <property type="term" value="C:extracellular region"/>
    <property type="evidence" value="ECO:0007669"/>
    <property type="project" value="TreeGrafter"/>
</dbReference>
<sequence>MAALDTNLCHSQIGVVARLLFLIYLVCHSTVAAGSVNGGFSVKLIHQDSPNSPFYDHNKSLSKTSFSDFHPGIQLPHNHNGQYLMRVTIGHPPFDIYGMLDTGSDLLWTQCEPCQGCYKQMNPKFNPKRSSIYSNLPCSAQECQAIGTGLCSPHNSCTYNYAYGSASLTQGVLTK</sequence>
<name>A0AAW1XW72_RUBAR</name>
<keyword evidence="6" id="KW-1185">Reference proteome</keyword>
<evidence type="ECO:0000259" key="4">
    <source>
        <dbReference type="PROSITE" id="PS51767"/>
    </source>
</evidence>
<dbReference type="InterPro" id="IPR032861">
    <property type="entry name" value="TAXi_N"/>
</dbReference>
<evidence type="ECO:0000256" key="3">
    <source>
        <dbReference type="ARBA" id="ARBA00022801"/>
    </source>
</evidence>
<keyword evidence="2" id="KW-0645">Protease</keyword>
<dbReference type="AlphaFoldDB" id="A0AAW1XW72"/>
<dbReference type="EMBL" id="JBEDUW010000003">
    <property type="protein sequence ID" value="KAK9940124.1"/>
    <property type="molecule type" value="Genomic_DNA"/>
</dbReference>
<comment type="similarity">
    <text evidence="1">Belongs to the peptidase A1 family.</text>
</comment>
<dbReference type="Proteomes" id="UP001457282">
    <property type="component" value="Unassembled WGS sequence"/>
</dbReference>
<dbReference type="GO" id="GO:0008233">
    <property type="term" value="F:peptidase activity"/>
    <property type="evidence" value="ECO:0007669"/>
    <property type="project" value="UniProtKB-KW"/>
</dbReference>
<gene>
    <name evidence="5" type="ORF">M0R45_016798</name>
</gene>
<dbReference type="InterPro" id="IPR033121">
    <property type="entry name" value="PEPTIDASE_A1"/>
</dbReference>
<comment type="caution">
    <text evidence="5">The sequence shown here is derived from an EMBL/GenBank/DDBJ whole genome shotgun (WGS) entry which is preliminary data.</text>
</comment>
<proteinExistence type="inferred from homology"/>
<dbReference type="PROSITE" id="PS51767">
    <property type="entry name" value="PEPTIDASE_A1"/>
    <property type="match status" value="1"/>
</dbReference>
<dbReference type="SUPFAM" id="SSF50630">
    <property type="entry name" value="Acid proteases"/>
    <property type="match status" value="1"/>
</dbReference>
<organism evidence="5 6">
    <name type="scientific">Rubus argutus</name>
    <name type="common">Southern blackberry</name>
    <dbReference type="NCBI Taxonomy" id="59490"/>
    <lineage>
        <taxon>Eukaryota</taxon>
        <taxon>Viridiplantae</taxon>
        <taxon>Streptophyta</taxon>
        <taxon>Embryophyta</taxon>
        <taxon>Tracheophyta</taxon>
        <taxon>Spermatophyta</taxon>
        <taxon>Magnoliopsida</taxon>
        <taxon>eudicotyledons</taxon>
        <taxon>Gunneridae</taxon>
        <taxon>Pentapetalae</taxon>
        <taxon>rosids</taxon>
        <taxon>fabids</taxon>
        <taxon>Rosales</taxon>
        <taxon>Rosaceae</taxon>
        <taxon>Rosoideae</taxon>
        <taxon>Rosoideae incertae sedis</taxon>
        <taxon>Rubus</taxon>
    </lineage>
</organism>
<accession>A0AAW1XW72</accession>
<evidence type="ECO:0000313" key="6">
    <source>
        <dbReference type="Proteomes" id="UP001457282"/>
    </source>
</evidence>
<reference evidence="5 6" key="1">
    <citation type="journal article" date="2023" name="G3 (Bethesda)">
        <title>A chromosome-length genome assembly and annotation of blackberry (Rubus argutus, cv. 'Hillquist').</title>
        <authorList>
            <person name="Bruna T."/>
            <person name="Aryal R."/>
            <person name="Dudchenko O."/>
            <person name="Sargent D.J."/>
            <person name="Mead D."/>
            <person name="Buti M."/>
            <person name="Cavallini A."/>
            <person name="Hytonen T."/>
            <person name="Andres J."/>
            <person name="Pham M."/>
            <person name="Weisz D."/>
            <person name="Mascagni F."/>
            <person name="Usai G."/>
            <person name="Natali L."/>
            <person name="Bassil N."/>
            <person name="Fernandez G.E."/>
            <person name="Lomsadze A."/>
            <person name="Armour M."/>
            <person name="Olukolu B."/>
            <person name="Poorten T."/>
            <person name="Britton C."/>
            <person name="Davik J."/>
            <person name="Ashrafi H."/>
            <person name="Aiden E.L."/>
            <person name="Borodovsky M."/>
            <person name="Worthington M."/>
        </authorList>
    </citation>
    <scope>NUCLEOTIDE SEQUENCE [LARGE SCALE GENOMIC DNA]</scope>
    <source>
        <strain evidence="5">PI 553951</strain>
    </source>
</reference>
<dbReference type="Pfam" id="PF14543">
    <property type="entry name" value="TAXi_N"/>
    <property type="match status" value="1"/>
</dbReference>
<dbReference type="PANTHER" id="PTHR47967:SF39">
    <property type="entry name" value="ASPARTYL PROTEASE FAMILY PROTEIN, PUTATIVE-RELATED"/>
    <property type="match status" value="1"/>
</dbReference>
<dbReference type="Gene3D" id="2.40.70.10">
    <property type="entry name" value="Acid Proteases"/>
    <property type="match status" value="1"/>
</dbReference>
<evidence type="ECO:0000256" key="1">
    <source>
        <dbReference type="ARBA" id="ARBA00007447"/>
    </source>
</evidence>
<evidence type="ECO:0000313" key="5">
    <source>
        <dbReference type="EMBL" id="KAK9940124.1"/>
    </source>
</evidence>
<dbReference type="InterPro" id="IPR021109">
    <property type="entry name" value="Peptidase_aspartic_dom_sf"/>
</dbReference>
<protein>
    <recommendedName>
        <fullName evidence="4">Peptidase A1 domain-containing protein</fullName>
    </recommendedName>
</protein>
<dbReference type="GO" id="GO:0006508">
    <property type="term" value="P:proteolysis"/>
    <property type="evidence" value="ECO:0007669"/>
    <property type="project" value="UniProtKB-KW"/>
</dbReference>
<evidence type="ECO:0000256" key="2">
    <source>
        <dbReference type="ARBA" id="ARBA00022670"/>
    </source>
</evidence>
<feature type="domain" description="Peptidase A1" evidence="4">
    <location>
        <begin position="83"/>
        <end position="175"/>
    </location>
</feature>
<dbReference type="InterPro" id="IPR051708">
    <property type="entry name" value="Plant_Aspart_Prot_A1"/>
</dbReference>